<proteinExistence type="predicted"/>
<dbReference type="EMBL" id="MNAD01001233">
    <property type="protein sequence ID" value="OJT06972.1"/>
    <property type="molecule type" value="Genomic_DNA"/>
</dbReference>
<protein>
    <submittedName>
        <fullName evidence="1">Uncharacterized protein</fullName>
    </submittedName>
</protein>
<sequence>MSAARRKRWERCVCIYAFPRGSSAPPRVEGVESAVGVGVDARVRARQVQR</sequence>
<keyword evidence="2" id="KW-1185">Reference proteome</keyword>
<evidence type="ECO:0000313" key="2">
    <source>
        <dbReference type="Proteomes" id="UP000184267"/>
    </source>
</evidence>
<gene>
    <name evidence="1" type="ORF">TRAPUB_2173</name>
</gene>
<reference evidence="1 2" key="1">
    <citation type="submission" date="2016-10" db="EMBL/GenBank/DDBJ databases">
        <title>Genome sequence of the basidiomycete white-rot fungus Trametes pubescens.</title>
        <authorList>
            <person name="Makela M.R."/>
            <person name="Granchi Z."/>
            <person name="Peng M."/>
            <person name="De Vries R.P."/>
            <person name="Grigoriev I."/>
            <person name="Riley R."/>
            <person name="Hilden K."/>
        </authorList>
    </citation>
    <scope>NUCLEOTIDE SEQUENCE [LARGE SCALE GENOMIC DNA]</scope>
    <source>
        <strain evidence="1 2">FBCC735</strain>
    </source>
</reference>
<dbReference type="Proteomes" id="UP000184267">
    <property type="component" value="Unassembled WGS sequence"/>
</dbReference>
<organism evidence="1 2">
    <name type="scientific">Trametes pubescens</name>
    <name type="common">White-rot fungus</name>
    <dbReference type="NCBI Taxonomy" id="154538"/>
    <lineage>
        <taxon>Eukaryota</taxon>
        <taxon>Fungi</taxon>
        <taxon>Dikarya</taxon>
        <taxon>Basidiomycota</taxon>
        <taxon>Agaricomycotina</taxon>
        <taxon>Agaricomycetes</taxon>
        <taxon>Polyporales</taxon>
        <taxon>Polyporaceae</taxon>
        <taxon>Trametes</taxon>
    </lineage>
</organism>
<name>A0A1M2VHB4_TRAPU</name>
<dbReference type="AlphaFoldDB" id="A0A1M2VHB4"/>
<comment type="caution">
    <text evidence="1">The sequence shown here is derived from an EMBL/GenBank/DDBJ whole genome shotgun (WGS) entry which is preliminary data.</text>
</comment>
<accession>A0A1M2VHB4</accession>
<evidence type="ECO:0000313" key="1">
    <source>
        <dbReference type="EMBL" id="OJT06972.1"/>
    </source>
</evidence>